<proteinExistence type="predicted"/>
<dbReference type="Proteomes" id="UP000218023">
    <property type="component" value="Unassembled WGS sequence"/>
</dbReference>
<reference evidence="1 2" key="1">
    <citation type="submission" date="2017-09" db="EMBL/GenBank/DDBJ databases">
        <title>Paracoccus alkalisoli sp. nov., isolated from saline alkaline soil.</title>
        <authorList>
            <person name="Dong X."/>
            <person name="Zhang G."/>
        </authorList>
    </citation>
    <scope>NUCLEOTIDE SEQUENCE [LARGE SCALE GENOMIC DNA]</scope>
    <source>
        <strain evidence="1 2">WN007</strain>
    </source>
</reference>
<accession>A0A2A2G7C9</accession>
<evidence type="ECO:0000313" key="2">
    <source>
        <dbReference type="Proteomes" id="UP000218023"/>
    </source>
</evidence>
<dbReference type="AlphaFoldDB" id="A0A2A2G7C9"/>
<sequence length="72" mass="8173">MICASVKRLFLLSSAPAWRSKLYIRPRDVPGSRSELDVASYFGVSIKIIEEVYGHHSEDHQSTAHEAMEGRR</sequence>
<name>A0A2A2G7C9_9RHOB</name>
<organism evidence="1 2">
    <name type="scientific">Paracoccus salipaludis</name>
    <dbReference type="NCBI Taxonomy" id="2032623"/>
    <lineage>
        <taxon>Bacteria</taxon>
        <taxon>Pseudomonadati</taxon>
        <taxon>Pseudomonadota</taxon>
        <taxon>Alphaproteobacteria</taxon>
        <taxon>Rhodobacterales</taxon>
        <taxon>Paracoccaceae</taxon>
        <taxon>Paracoccus</taxon>
    </lineage>
</organism>
<comment type="caution">
    <text evidence="1">The sequence shown here is derived from an EMBL/GenBank/DDBJ whole genome shotgun (WGS) entry which is preliminary data.</text>
</comment>
<gene>
    <name evidence="1" type="ORF">CK240_17560</name>
</gene>
<keyword evidence="2" id="KW-1185">Reference proteome</keyword>
<evidence type="ECO:0000313" key="1">
    <source>
        <dbReference type="EMBL" id="PAU93198.1"/>
    </source>
</evidence>
<protein>
    <submittedName>
        <fullName evidence="1">Uncharacterized protein</fullName>
    </submittedName>
</protein>
<dbReference type="EMBL" id="NSJZ01000072">
    <property type="protein sequence ID" value="PAU93198.1"/>
    <property type="molecule type" value="Genomic_DNA"/>
</dbReference>